<dbReference type="RefSeq" id="WP_073151592.1">
    <property type="nucleotide sequence ID" value="NZ_FRAG01000044.1"/>
</dbReference>
<dbReference type="GO" id="GO:0022857">
    <property type="term" value="F:transmembrane transporter activity"/>
    <property type="evidence" value="ECO:0007669"/>
    <property type="project" value="InterPro"/>
</dbReference>
<feature type="transmembrane region" description="Helical" evidence="5">
    <location>
        <begin position="164"/>
        <end position="184"/>
    </location>
</feature>
<feature type="transmembrane region" description="Helical" evidence="5">
    <location>
        <begin position="75"/>
        <end position="95"/>
    </location>
</feature>
<feature type="transmembrane region" description="Helical" evidence="5">
    <location>
        <begin position="101"/>
        <end position="120"/>
    </location>
</feature>
<comment type="subcellular location">
    <subcellularLocation>
        <location evidence="1">Cell membrane</location>
        <topology evidence="1">Multi-pass membrane protein</topology>
    </subcellularLocation>
</comment>
<dbReference type="InterPro" id="IPR005829">
    <property type="entry name" value="Sugar_transporter_CS"/>
</dbReference>
<accession>A0A1M6RBQ6</accession>
<dbReference type="AlphaFoldDB" id="A0A1M6RBQ6"/>
<name>A0A1M6RBQ6_PARC5</name>
<dbReference type="PANTHER" id="PTHR23530:SF1">
    <property type="entry name" value="PERMEASE, MAJOR FACILITATOR SUPERFAMILY-RELATED"/>
    <property type="match status" value="1"/>
</dbReference>
<evidence type="ECO:0000256" key="1">
    <source>
        <dbReference type="ARBA" id="ARBA00004651"/>
    </source>
</evidence>
<feature type="transmembrane region" description="Helical" evidence="5">
    <location>
        <begin position="377"/>
        <end position="398"/>
    </location>
</feature>
<evidence type="ECO:0000256" key="2">
    <source>
        <dbReference type="ARBA" id="ARBA00022692"/>
    </source>
</evidence>
<sequence>MNKVIQDHSKLIFLSALLGFQSFMSPILVIFYLKYVGVSFSQFVFLDSILFLLVAIFEVPSGYLADRFGRKRTLLISYAFTILSMIVLILFPSYIGALTSIIISGVFIPLGSGNARAIYFESFKELNEEKKLQKIYSKSNSISFVILTIIATISGFIAKINLVLPVIIDVILLVINFIVTFFLLHDDKIYLSNQETSTVKSKIGKFICNNNSTKGLINVTPIFLISALFFVALRVSYTTYQPLFEDFNIDIRYFGVIFALFNIICALSSYMAPRFLKFTSTELVALLVLATFITISFIGIFTSNSIFLILLFISLQQIVRGLHSPFFSIQKNYYIPINTKKRVTYLSYSNLLSTLLVSLYLYMFSCMNSRLSLKVSILYFGILISLTSVLIIIVHHILKRKGRIKCYQSQQ</sequence>
<feature type="transmembrane region" description="Helical" evidence="5">
    <location>
        <begin position="215"/>
        <end position="233"/>
    </location>
</feature>
<feature type="transmembrane region" description="Helical" evidence="5">
    <location>
        <begin position="343"/>
        <end position="365"/>
    </location>
</feature>
<dbReference type="PANTHER" id="PTHR23530">
    <property type="entry name" value="TRANSPORT PROTEIN-RELATED"/>
    <property type="match status" value="1"/>
</dbReference>
<dbReference type="InterPro" id="IPR053160">
    <property type="entry name" value="MFS_DHA3_Transporter"/>
</dbReference>
<gene>
    <name evidence="6" type="ORF">SAMN02745912_02906</name>
</gene>
<dbReference type="Proteomes" id="UP000184465">
    <property type="component" value="Unassembled WGS sequence"/>
</dbReference>
<evidence type="ECO:0000256" key="5">
    <source>
        <dbReference type="SAM" id="Phobius"/>
    </source>
</evidence>
<keyword evidence="2 5" id="KW-0812">Transmembrane</keyword>
<feature type="transmembrane region" description="Helical" evidence="5">
    <location>
        <begin position="39"/>
        <end position="63"/>
    </location>
</feature>
<feature type="transmembrane region" description="Helical" evidence="5">
    <location>
        <begin position="253"/>
        <end position="271"/>
    </location>
</feature>
<dbReference type="Gene3D" id="1.20.1250.20">
    <property type="entry name" value="MFS general substrate transporter like domains"/>
    <property type="match status" value="1"/>
</dbReference>
<keyword evidence="4 5" id="KW-0472">Membrane</keyword>
<dbReference type="GO" id="GO:0005886">
    <property type="term" value="C:plasma membrane"/>
    <property type="evidence" value="ECO:0007669"/>
    <property type="project" value="UniProtKB-SubCell"/>
</dbReference>
<evidence type="ECO:0000256" key="4">
    <source>
        <dbReference type="ARBA" id="ARBA00023136"/>
    </source>
</evidence>
<feature type="transmembrane region" description="Helical" evidence="5">
    <location>
        <begin position="283"/>
        <end position="300"/>
    </location>
</feature>
<dbReference type="InterPro" id="IPR011701">
    <property type="entry name" value="MFS"/>
</dbReference>
<keyword evidence="3 5" id="KW-1133">Transmembrane helix</keyword>
<organism evidence="6 7">
    <name type="scientific">Paramaledivibacter caminithermalis (strain DSM 15212 / CIP 107654 / DViRD3)</name>
    <name type="common">Clostridium caminithermale</name>
    <dbReference type="NCBI Taxonomy" id="1121301"/>
    <lineage>
        <taxon>Bacteria</taxon>
        <taxon>Bacillati</taxon>
        <taxon>Bacillota</taxon>
        <taxon>Clostridia</taxon>
        <taxon>Peptostreptococcales</taxon>
        <taxon>Caminicellaceae</taxon>
        <taxon>Paramaledivibacter</taxon>
    </lineage>
</organism>
<protein>
    <submittedName>
        <fullName evidence="6">Major Facilitator Superfamily protein</fullName>
    </submittedName>
</protein>
<dbReference type="PROSITE" id="PS00216">
    <property type="entry name" value="SUGAR_TRANSPORT_1"/>
    <property type="match status" value="1"/>
</dbReference>
<proteinExistence type="predicted"/>
<evidence type="ECO:0000313" key="6">
    <source>
        <dbReference type="EMBL" id="SHK29925.1"/>
    </source>
</evidence>
<dbReference type="OrthoDB" id="9816124at2"/>
<reference evidence="6 7" key="1">
    <citation type="submission" date="2016-11" db="EMBL/GenBank/DDBJ databases">
        <authorList>
            <person name="Jaros S."/>
            <person name="Januszkiewicz K."/>
            <person name="Wedrychowicz H."/>
        </authorList>
    </citation>
    <scope>NUCLEOTIDE SEQUENCE [LARGE SCALE GENOMIC DNA]</scope>
    <source>
        <strain evidence="6 7">DSM 15212</strain>
    </source>
</reference>
<evidence type="ECO:0000313" key="7">
    <source>
        <dbReference type="Proteomes" id="UP000184465"/>
    </source>
</evidence>
<evidence type="ECO:0000256" key="3">
    <source>
        <dbReference type="ARBA" id="ARBA00022989"/>
    </source>
</evidence>
<dbReference type="Pfam" id="PF07690">
    <property type="entry name" value="MFS_1"/>
    <property type="match status" value="1"/>
</dbReference>
<dbReference type="SUPFAM" id="SSF103473">
    <property type="entry name" value="MFS general substrate transporter"/>
    <property type="match status" value="1"/>
</dbReference>
<dbReference type="STRING" id="1121301.SAMN02745912_02906"/>
<keyword evidence="7" id="KW-1185">Reference proteome</keyword>
<dbReference type="InterPro" id="IPR036259">
    <property type="entry name" value="MFS_trans_sf"/>
</dbReference>
<dbReference type="EMBL" id="FRAG01000044">
    <property type="protein sequence ID" value="SHK29925.1"/>
    <property type="molecule type" value="Genomic_DNA"/>
</dbReference>
<feature type="transmembrane region" description="Helical" evidence="5">
    <location>
        <begin position="12"/>
        <end position="33"/>
    </location>
</feature>
<feature type="transmembrane region" description="Helical" evidence="5">
    <location>
        <begin position="306"/>
        <end position="322"/>
    </location>
</feature>
<feature type="transmembrane region" description="Helical" evidence="5">
    <location>
        <begin position="141"/>
        <end position="158"/>
    </location>
</feature>